<dbReference type="InterPro" id="IPR005467">
    <property type="entry name" value="His_kinase_dom"/>
</dbReference>
<dbReference type="Pfam" id="PF02518">
    <property type="entry name" value="HATPase_c"/>
    <property type="match status" value="1"/>
</dbReference>
<keyword evidence="8 11" id="KW-1133">Transmembrane helix</keyword>
<feature type="transmembrane region" description="Helical" evidence="11">
    <location>
        <begin position="161"/>
        <end position="180"/>
    </location>
</feature>
<evidence type="ECO:0000256" key="7">
    <source>
        <dbReference type="ARBA" id="ARBA00022777"/>
    </source>
</evidence>
<dbReference type="GO" id="GO:0000155">
    <property type="term" value="F:phosphorelay sensor kinase activity"/>
    <property type="evidence" value="ECO:0007669"/>
    <property type="project" value="InterPro"/>
</dbReference>
<evidence type="ECO:0000259" key="12">
    <source>
        <dbReference type="PROSITE" id="PS50109"/>
    </source>
</evidence>
<dbReference type="PROSITE" id="PS50109">
    <property type="entry name" value="HIS_KIN"/>
    <property type="match status" value="1"/>
</dbReference>
<dbReference type="Pfam" id="PF00672">
    <property type="entry name" value="HAMP"/>
    <property type="match status" value="1"/>
</dbReference>
<sequence>MNLRTRLALAFAVVGAVVAALVGLLSYRAASERITAEIDQSLRSVATAVVAGQTQVLESTAAPADGPRRGPRETEPQYVGLTVAADGTASYLGGRRTTLPVPAEAAALASAPAGRTATAEVQQGPDTFRVLATAVGAGRAVLVAVDVSDTDRVLADTARQIAGAGLAVLVAAALAGWLLARQITRRLERLTRVAEEVSGTGELDRAVPVEGRDEVGRLAASFTTMLHRLARARDAQDRLVQDAAHELRTPLTSLRTNASVLRRIAELPPAARDRLVDDLQSETRELSHLVDELVELALSRRSDEGAEPDEPVDLAAVARTAAERVRRRSGREVRVDADGDTTVLGRRQGLERAVGNLLENAVKFDPDGAAPVEVRVGAGGVTVSDRGPGIAAEDAARVFDRFYRADSARGLPGSGLGLSIVRDVAQAHGGTVFARPRAGGGADVGFTVDDARLREPSQRR</sequence>
<dbReference type="Gene3D" id="3.30.565.10">
    <property type="entry name" value="Histidine kinase-like ATPase, C-terminal domain"/>
    <property type="match status" value="1"/>
</dbReference>
<dbReference type="PANTHER" id="PTHR45436">
    <property type="entry name" value="SENSOR HISTIDINE KINASE YKOH"/>
    <property type="match status" value="1"/>
</dbReference>
<dbReference type="InterPro" id="IPR036097">
    <property type="entry name" value="HisK_dim/P_sf"/>
</dbReference>
<dbReference type="CDD" id="cd00082">
    <property type="entry name" value="HisKA"/>
    <property type="match status" value="1"/>
</dbReference>
<evidence type="ECO:0000313" key="14">
    <source>
        <dbReference type="EMBL" id="SDH21970.1"/>
    </source>
</evidence>
<dbReference type="InterPro" id="IPR050428">
    <property type="entry name" value="TCS_sensor_his_kinase"/>
</dbReference>
<dbReference type="SUPFAM" id="SSF55874">
    <property type="entry name" value="ATPase domain of HSP90 chaperone/DNA topoisomerase II/histidine kinase"/>
    <property type="match status" value="1"/>
</dbReference>
<evidence type="ECO:0000256" key="1">
    <source>
        <dbReference type="ARBA" id="ARBA00000085"/>
    </source>
</evidence>
<dbReference type="SMART" id="SM00387">
    <property type="entry name" value="HATPase_c"/>
    <property type="match status" value="1"/>
</dbReference>
<reference evidence="14 15" key="1">
    <citation type="submission" date="2016-10" db="EMBL/GenBank/DDBJ databases">
        <authorList>
            <person name="de Groot N.N."/>
        </authorList>
    </citation>
    <scope>NUCLEOTIDE SEQUENCE [LARGE SCALE GENOMIC DNA]</scope>
    <source>
        <strain evidence="14 15">CGMCC 4.3143</strain>
    </source>
</reference>
<proteinExistence type="predicted"/>
<dbReference type="SUPFAM" id="SSF158472">
    <property type="entry name" value="HAMP domain-like"/>
    <property type="match status" value="1"/>
</dbReference>
<protein>
    <recommendedName>
        <fullName evidence="3">histidine kinase</fullName>
        <ecNumber evidence="3">2.7.13.3</ecNumber>
    </recommendedName>
</protein>
<evidence type="ECO:0000256" key="4">
    <source>
        <dbReference type="ARBA" id="ARBA00022553"/>
    </source>
</evidence>
<evidence type="ECO:0000256" key="10">
    <source>
        <dbReference type="ARBA" id="ARBA00023136"/>
    </source>
</evidence>
<evidence type="ECO:0000256" key="11">
    <source>
        <dbReference type="SAM" id="Phobius"/>
    </source>
</evidence>
<dbReference type="EC" id="2.7.13.3" evidence="3"/>
<keyword evidence="6 11" id="KW-0812">Transmembrane</keyword>
<dbReference type="AlphaFoldDB" id="A0A1G8ANX5"/>
<dbReference type="GO" id="GO:0005886">
    <property type="term" value="C:plasma membrane"/>
    <property type="evidence" value="ECO:0007669"/>
    <property type="project" value="UniProtKB-SubCell"/>
</dbReference>
<keyword evidence="9" id="KW-0902">Two-component regulatory system</keyword>
<keyword evidence="7 14" id="KW-0418">Kinase</keyword>
<evidence type="ECO:0000256" key="5">
    <source>
        <dbReference type="ARBA" id="ARBA00022679"/>
    </source>
</evidence>
<evidence type="ECO:0000256" key="3">
    <source>
        <dbReference type="ARBA" id="ARBA00012438"/>
    </source>
</evidence>
<dbReference type="CDD" id="cd06225">
    <property type="entry name" value="HAMP"/>
    <property type="match status" value="1"/>
</dbReference>
<evidence type="ECO:0000256" key="9">
    <source>
        <dbReference type="ARBA" id="ARBA00023012"/>
    </source>
</evidence>
<accession>A0A1G8ANX5</accession>
<comment type="subcellular location">
    <subcellularLocation>
        <location evidence="2">Cell membrane</location>
    </subcellularLocation>
</comment>
<evidence type="ECO:0000256" key="2">
    <source>
        <dbReference type="ARBA" id="ARBA00004236"/>
    </source>
</evidence>
<dbReference type="InterPro" id="IPR003594">
    <property type="entry name" value="HATPase_dom"/>
</dbReference>
<dbReference type="SUPFAM" id="SSF47384">
    <property type="entry name" value="Homodimeric domain of signal transducing histidine kinase"/>
    <property type="match status" value="1"/>
</dbReference>
<comment type="catalytic activity">
    <reaction evidence="1">
        <text>ATP + protein L-histidine = ADP + protein N-phospho-L-histidine.</text>
        <dbReference type="EC" id="2.7.13.3"/>
    </reaction>
</comment>
<dbReference type="EMBL" id="FNBE01000020">
    <property type="protein sequence ID" value="SDH21970.1"/>
    <property type="molecule type" value="Genomic_DNA"/>
</dbReference>
<dbReference type="CDD" id="cd00075">
    <property type="entry name" value="HATPase"/>
    <property type="match status" value="1"/>
</dbReference>
<dbReference type="InterPro" id="IPR003661">
    <property type="entry name" value="HisK_dim/P_dom"/>
</dbReference>
<feature type="domain" description="HAMP" evidence="13">
    <location>
        <begin position="181"/>
        <end position="234"/>
    </location>
</feature>
<evidence type="ECO:0000259" key="13">
    <source>
        <dbReference type="PROSITE" id="PS50885"/>
    </source>
</evidence>
<dbReference type="InterPro" id="IPR003660">
    <property type="entry name" value="HAMP_dom"/>
</dbReference>
<dbReference type="InterPro" id="IPR004358">
    <property type="entry name" value="Sig_transdc_His_kin-like_C"/>
</dbReference>
<dbReference type="SMART" id="SM00304">
    <property type="entry name" value="HAMP"/>
    <property type="match status" value="1"/>
</dbReference>
<dbReference type="SMART" id="SM00388">
    <property type="entry name" value="HisKA"/>
    <property type="match status" value="1"/>
</dbReference>
<keyword evidence="5" id="KW-0808">Transferase</keyword>
<evidence type="ECO:0000313" key="15">
    <source>
        <dbReference type="Proteomes" id="UP000198967"/>
    </source>
</evidence>
<dbReference type="Gene3D" id="1.10.287.130">
    <property type="match status" value="1"/>
</dbReference>
<dbReference type="RefSeq" id="WP_093089236.1">
    <property type="nucleotide sequence ID" value="NZ_FNBE01000020.1"/>
</dbReference>
<keyword evidence="4" id="KW-0597">Phosphoprotein</keyword>
<evidence type="ECO:0000256" key="6">
    <source>
        <dbReference type="ARBA" id="ARBA00022692"/>
    </source>
</evidence>
<name>A0A1G8ANX5_PSEOR</name>
<keyword evidence="15" id="KW-1185">Reference proteome</keyword>
<dbReference type="STRING" id="366584.SAMN05216377_12089"/>
<dbReference type="PROSITE" id="PS50885">
    <property type="entry name" value="HAMP"/>
    <property type="match status" value="1"/>
</dbReference>
<gene>
    <name evidence="14" type="ORF">SAMN05216377_12089</name>
</gene>
<dbReference type="PRINTS" id="PR00344">
    <property type="entry name" value="BCTRLSENSOR"/>
</dbReference>
<dbReference type="Proteomes" id="UP000198967">
    <property type="component" value="Unassembled WGS sequence"/>
</dbReference>
<dbReference type="Pfam" id="PF00512">
    <property type="entry name" value="HisKA"/>
    <property type="match status" value="1"/>
</dbReference>
<feature type="domain" description="Histidine kinase" evidence="12">
    <location>
        <begin position="242"/>
        <end position="452"/>
    </location>
</feature>
<dbReference type="OrthoDB" id="9786919at2"/>
<keyword evidence="10 11" id="KW-0472">Membrane</keyword>
<dbReference type="InterPro" id="IPR036890">
    <property type="entry name" value="HATPase_C_sf"/>
</dbReference>
<evidence type="ECO:0000256" key="8">
    <source>
        <dbReference type="ARBA" id="ARBA00022989"/>
    </source>
</evidence>
<dbReference type="PANTHER" id="PTHR45436:SF5">
    <property type="entry name" value="SENSOR HISTIDINE KINASE TRCS"/>
    <property type="match status" value="1"/>
</dbReference>
<dbReference type="Gene3D" id="6.10.340.10">
    <property type="match status" value="1"/>
</dbReference>
<organism evidence="14 15">
    <name type="scientific">Pseudonocardia oroxyli</name>
    <dbReference type="NCBI Taxonomy" id="366584"/>
    <lineage>
        <taxon>Bacteria</taxon>
        <taxon>Bacillati</taxon>
        <taxon>Actinomycetota</taxon>
        <taxon>Actinomycetes</taxon>
        <taxon>Pseudonocardiales</taxon>
        <taxon>Pseudonocardiaceae</taxon>
        <taxon>Pseudonocardia</taxon>
    </lineage>
</organism>